<dbReference type="ExpressionAtlas" id="A0A3L6DNV9">
    <property type="expression patterns" value="baseline and differential"/>
</dbReference>
<evidence type="ECO:0000256" key="5">
    <source>
        <dbReference type="ARBA" id="ARBA00023136"/>
    </source>
</evidence>
<keyword evidence="2 8" id="KW-0812">Transmembrane</keyword>
<comment type="similarity">
    <text evidence="6">Belongs to the DESIGUAL family.</text>
</comment>
<dbReference type="InterPro" id="IPR052222">
    <property type="entry name" value="DESIGUAL"/>
</dbReference>
<evidence type="ECO:0000256" key="7">
    <source>
        <dbReference type="SAM" id="MobiDB-lite"/>
    </source>
</evidence>
<evidence type="ECO:0000313" key="9">
    <source>
        <dbReference type="EMBL" id="PWZ10028.1"/>
    </source>
</evidence>
<evidence type="ECO:0000313" key="10">
    <source>
        <dbReference type="Proteomes" id="UP000251960"/>
    </source>
</evidence>
<evidence type="ECO:0000256" key="6">
    <source>
        <dbReference type="ARBA" id="ARBA00029467"/>
    </source>
</evidence>
<accession>A0A3L6DNV9</accession>
<dbReference type="GO" id="GO:0012505">
    <property type="term" value="C:endomembrane system"/>
    <property type="evidence" value="ECO:0007669"/>
    <property type="project" value="UniProtKB-SubCell"/>
</dbReference>
<keyword evidence="5 8" id="KW-0472">Membrane</keyword>
<dbReference type="AlphaFoldDB" id="A0A3L6DNV9"/>
<comment type="subcellular location">
    <subcellularLocation>
        <location evidence="1">Endomembrane system</location>
        <topology evidence="1">Multi-pass membrane protein</topology>
    </subcellularLocation>
</comment>
<evidence type="ECO:0000256" key="2">
    <source>
        <dbReference type="ARBA" id="ARBA00022692"/>
    </source>
</evidence>
<sequence length="231" mass="23803">MQTAVAVLLSGVVALFGVTSAVLAFIAEAKRLTADDIRVSGRECVYPANAAHTLGICAIFLLAAAQIIASAAGGCCGCCRPPGGGGASPSSTRRRVVGIIASVLSWVAAAIAVVYDWVGAALNAPVTREARLAGSDEECYLLRGGIFVRAAVLSLVATSLGIMSCVLLRLPPPPATDAPEQGHRAVGLPQWPAQGYEQETYPYPAHGYAHASDPKFAPPAPHGQANEQVYV</sequence>
<feature type="region of interest" description="Disordered" evidence="7">
    <location>
        <begin position="212"/>
        <end position="231"/>
    </location>
</feature>
<evidence type="ECO:0000256" key="8">
    <source>
        <dbReference type="SAM" id="Phobius"/>
    </source>
</evidence>
<evidence type="ECO:0000256" key="4">
    <source>
        <dbReference type="ARBA" id="ARBA00022989"/>
    </source>
</evidence>
<evidence type="ECO:0000256" key="3">
    <source>
        <dbReference type="ARBA" id="ARBA00022729"/>
    </source>
</evidence>
<name>A0A3L6DNV9_MAIZE</name>
<dbReference type="InterPro" id="IPR009606">
    <property type="entry name" value="DEAL/Modifying_wall_lignin1/2"/>
</dbReference>
<dbReference type="PANTHER" id="PTHR31769">
    <property type="entry name" value="OS07G0462200 PROTEIN-RELATED"/>
    <property type="match status" value="1"/>
</dbReference>
<feature type="transmembrane region" description="Helical" evidence="8">
    <location>
        <begin position="96"/>
        <end position="115"/>
    </location>
</feature>
<keyword evidence="4 8" id="KW-1133">Transmembrane helix</keyword>
<organism evidence="9 10">
    <name type="scientific">Zea mays</name>
    <name type="common">Maize</name>
    <dbReference type="NCBI Taxonomy" id="4577"/>
    <lineage>
        <taxon>Eukaryota</taxon>
        <taxon>Viridiplantae</taxon>
        <taxon>Streptophyta</taxon>
        <taxon>Embryophyta</taxon>
        <taxon>Tracheophyta</taxon>
        <taxon>Spermatophyta</taxon>
        <taxon>Magnoliopsida</taxon>
        <taxon>Liliopsida</taxon>
        <taxon>Poales</taxon>
        <taxon>Poaceae</taxon>
        <taxon>PACMAD clade</taxon>
        <taxon>Panicoideae</taxon>
        <taxon>Andropogonodae</taxon>
        <taxon>Andropogoneae</taxon>
        <taxon>Tripsacinae</taxon>
        <taxon>Zea</taxon>
    </lineage>
</organism>
<protein>
    <submittedName>
        <fullName evidence="9">Uncharacterized protein</fullName>
    </submittedName>
</protein>
<keyword evidence="3" id="KW-0732">Signal</keyword>
<evidence type="ECO:0000256" key="1">
    <source>
        <dbReference type="ARBA" id="ARBA00004127"/>
    </source>
</evidence>
<dbReference type="EMBL" id="NCVQ01000009">
    <property type="protein sequence ID" value="PWZ10028.1"/>
    <property type="molecule type" value="Genomic_DNA"/>
</dbReference>
<dbReference type="Pfam" id="PF06749">
    <property type="entry name" value="DUF1218"/>
    <property type="match status" value="1"/>
</dbReference>
<comment type="caution">
    <text evidence="9">The sequence shown here is derived from an EMBL/GenBank/DDBJ whole genome shotgun (WGS) entry which is preliminary data.</text>
</comment>
<reference evidence="9 10" key="1">
    <citation type="journal article" date="2018" name="Nat. Genet.">
        <title>Extensive intraspecific gene order and gene structural variations between Mo17 and other maize genomes.</title>
        <authorList>
            <person name="Sun S."/>
            <person name="Zhou Y."/>
            <person name="Chen J."/>
            <person name="Shi J."/>
            <person name="Zhao H."/>
            <person name="Zhao H."/>
            <person name="Song W."/>
            <person name="Zhang M."/>
            <person name="Cui Y."/>
            <person name="Dong X."/>
            <person name="Liu H."/>
            <person name="Ma X."/>
            <person name="Jiao Y."/>
            <person name="Wang B."/>
            <person name="Wei X."/>
            <person name="Stein J.C."/>
            <person name="Glaubitz J.C."/>
            <person name="Lu F."/>
            <person name="Yu G."/>
            <person name="Liang C."/>
            <person name="Fengler K."/>
            <person name="Li B."/>
            <person name="Rafalski A."/>
            <person name="Schnable P.S."/>
            <person name="Ware D.H."/>
            <person name="Buckler E.S."/>
            <person name="Lai J."/>
        </authorList>
    </citation>
    <scope>NUCLEOTIDE SEQUENCE [LARGE SCALE GENOMIC DNA]</scope>
    <source>
        <strain evidence="10">cv. Missouri 17</strain>
        <tissue evidence="9">Seedling</tissue>
    </source>
</reference>
<dbReference type="Proteomes" id="UP000251960">
    <property type="component" value="Chromosome 8"/>
</dbReference>
<feature type="transmembrane region" description="Helical" evidence="8">
    <location>
        <begin position="48"/>
        <end position="75"/>
    </location>
</feature>
<feature type="transmembrane region" description="Helical" evidence="8">
    <location>
        <begin position="146"/>
        <end position="168"/>
    </location>
</feature>
<proteinExistence type="inferred from homology"/>
<gene>
    <name evidence="9" type="ORF">Zm00014a_037042</name>
</gene>